<dbReference type="AlphaFoldDB" id="A0A433WCY9"/>
<evidence type="ECO:0000313" key="1">
    <source>
        <dbReference type="EMBL" id="NSL86327.1"/>
    </source>
</evidence>
<accession>A0A433WCY9</accession>
<dbReference type="OrthoDB" id="1467814at2"/>
<keyword evidence="2" id="KW-1185">Reference proteome</keyword>
<comment type="caution">
    <text evidence="1">The sequence shown here is derived from an EMBL/GenBank/DDBJ whole genome shotgun (WGS) entry which is preliminary data.</text>
</comment>
<reference evidence="1" key="1">
    <citation type="submission" date="2020-05" db="EMBL/GenBank/DDBJ databases">
        <title>Chitinophaga laudate sp. nov., isolated from a tropical peat swamp.</title>
        <authorList>
            <person name="Goh C.B.S."/>
            <person name="Lee M.S."/>
            <person name="Parimannan S."/>
            <person name="Pasbakhsh P."/>
            <person name="Yule C.M."/>
            <person name="Rajandas H."/>
            <person name="Loke S."/>
            <person name="Croft L."/>
            <person name="Tan J.B.L."/>
        </authorList>
    </citation>
    <scope>NUCLEOTIDE SEQUENCE</scope>
    <source>
        <strain evidence="1">Mgbs1</strain>
    </source>
</reference>
<proteinExistence type="predicted"/>
<evidence type="ECO:0000313" key="2">
    <source>
        <dbReference type="Proteomes" id="UP000281028"/>
    </source>
</evidence>
<dbReference type="EMBL" id="RIAR02000001">
    <property type="protein sequence ID" value="NSL86327.1"/>
    <property type="molecule type" value="Genomic_DNA"/>
</dbReference>
<gene>
    <name evidence="1" type="ORF">ECE50_005780</name>
</gene>
<protein>
    <submittedName>
        <fullName evidence="1">Uncharacterized protein</fullName>
    </submittedName>
</protein>
<dbReference type="Proteomes" id="UP000281028">
    <property type="component" value="Unassembled WGS sequence"/>
</dbReference>
<sequence>MISRFFWCGLVTGMVSGALGAGYTHFYQSALHVDFGSISSPQSLISACIIAGMLIALARYFIGRRLQGRREALFLLPLLFLSCCSTAVPLLADLPLHFTSPELFPAMMAPVHLLPALVWMVVYPIFNPFAVKGSGGR</sequence>
<name>A0A433WCY9_9BACT</name>
<organism evidence="1 2">
    <name type="scientific">Chitinophaga solisilvae</name>
    <dbReference type="NCBI Taxonomy" id="1233460"/>
    <lineage>
        <taxon>Bacteria</taxon>
        <taxon>Pseudomonadati</taxon>
        <taxon>Bacteroidota</taxon>
        <taxon>Chitinophagia</taxon>
        <taxon>Chitinophagales</taxon>
        <taxon>Chitinophagaceae</taxon>
        <taxon>Chitinophaga</taxon>
    </lineage>
</organism>